<reference evidence="1 2" key="1">
    <citation type="submission" date="2017-12" db="EMBL/GenBank/DDBJ databases">
        <title>Genomics of Macrococcus caseolyticus.</title>
        <authorList>
            <person name="MacFadyen A.C."/>
            <person name="Paterson G.K."/>
        </authorList>
    </citation>
    <scope>NUCLEOTIDE SEQUENCE [LARGE SCALE GENOMIC DNA]</scope>
    <source>
        <strain evidence="1 2">5788_EF188</strain>
    </source>
</reference>
<accession>A0A855GL23</accession>
<dbReference type="AlphaFoldDB" id="A0A855GL23"/>
<organism evidence="1 2">
    <name type="scientific">Macrococcoides caseolyticum</name>
    <dbReference type="NCBI Taxonomy" id="69966"/>
    <lineage>
        <taxon>Bacteria</taxon>
        <taxon>Bacillati</taxon>
        <taxon>Bacillota</taxon>
        <taxon>Bacilli</taxon>
        <taxon>Bacillales</taxon>
        <taxon>Staphylococcaceae</taxon>
        <taxon>Macrococcoides</taxon>
    </lineage>
</organism>
<evidence type="ECO:0008006" key="3">
    <source>
        <dbReference type="Google" id="ProtNLM"/>
    </source>
</evidence>
<sequence>MSDIILFPKLKENLSRQIRQAMKSNRYEDAYDLFMAIEKHFELSADEQLLKLECLYQLESFLELKEESSILLNQGHQAYNEIIPYFLESLMYYKQYQTVMELIEMLRQENVDQKLLIELMPLYDEAVQALETKRRVSRKFIMTFQSSDSNAQCDLILKLIDEGDFAYQMSFVHILESNTLHPKVISFILQYLLMAQCDKHVMITKFNLTMQIEISKLPRLETSEFQEVIDGVYSYLQREMPSAADHAVLLMKQHHLLLYPLEFEYFDKQQLDLIIQTYAHYFLQLFTDSKTDDLGNQHTIDIMNKINQLEMYNQ</sequence>
<protein>
    <recommendedName>
        <fullName evidence="3">DUF3196 domain-containing protein</fullName>
    </recommendedName>
</protein>
<evidence type="ECO:0000313" key="1">
    <source>
        <dbReference type="EMBL" id="PKE26654.1"/>
    </source>
</evidence>
<proteinExistence type="predicted"/>
<gene>
    <name evidence="1" type="ORF">CW686_04120</name>
</gene>
<dbReference type="Proteomes" id="UP000233482">
    <property type="component" value="Unassembled WGS sequence"/>
</dbReference>
<evidence type="ECO:0000313" key="2">
    <source>
        <dbReference type="Proteomes" id="UP000233482"/>
    </source>
</evidence>
<dbReference type="GeneID" id="61128790"/>
<dbReference type="EMBL" id="PIXC01000006">
    <property type="protein sequence ID" value="PKE26654.1"/>
    <property type="molecule type" value="Genomic_DNA"/>
</dbReference>
<comment type="caution">
    <text evidence="1">The sequence shown here is derived from an EMBL/GenBank/DDBJ whole genome shotgun (WGS) entry which is preliminary data.</text>
</comment>
<name>A0A855GL23_9STAP</name>
<dbReference type="RefSeq" id="WP_086038908.1">
    <property type="nucleotide sequence ID" value="NZ_CP021058.1"/>
</dbReference>